<gene>
    <name evidence="14" type="primary">waaC</name>
    <name evidence="14" type="ORF">AADV58_02895</name>
</gene>
<dbReference type="Pfam" id="PF01075">
    <property type="entry name" value="Glyco_transf_9"/>
    <property type="match status" value="1"/>
</dbReference>
<proteinExistence type="inferred from homology"/>
<dbReference type="EC" id="2.4.99.23" evidence="10"/>
<sequence length="320" mass="34301">MLPMRILLVKTSSLGDVIHNLPVATDIHRQFPQAKLDWCVEESFAAVPRLHPAVGRIIPVAVRRWRKALFKAETWREIGEFRQRVREVDYDLVLDTQGLFKSALLASRANGPLAGYDSESAREPLAARFYDRHFRVARDLHAVERNRMLAAAALDYPVADAVDYGIQAPAIAIDWLPAGPYAVLLSATSRDDKLWPEAHWVALGQALRAQGLGVVLPAGNPQERARAARLAAAIPGALAAPPLRIDALATLLAGARAVVGVDTGLTHLAVALKTPTIALYTATEPGLTGVYGAGIHRNLGGKGQCPAVAAVLAELMAVPG</sequence>
<keyword evidence="5" id="KW-0328">Glycosyltransferase</keyword>
<dbReference type="EMBL" id="CP151406">
    <property type="protein sequence ID" value="WZJ22115.1"/>
    <property type="molecule type" value="Genomic_DNA"/>
</dbReference>
<evidence type="ECO:0000256" key="10">
    <source>
        <dbReference type="ARBA" id="ARBA00044041"/>
    </source>
</evidence>
<dbReference type="InterPro" id="IPR002201">
    <property type="entry name" value="Glyco_trans_9"/>
</dbReference>
<comment type="subcellular location">
    <subcellularLocation>
        <location evidence="1">Cell inner membrane</location>
        <topology evidence="1">Peripheral membrane protein</topology>
        <orientation evidence="1">Cytoplasmic side</orientation>
    </subcellularLocation>
</comment>
<evidence type="ECO:0000256" key="2">
    <source>
        <dbReference type="ARBA" id="ARBA00004713"/>
    </source>
</evidence>
<dbReference type="PANTHER" id="PTHR30160:SF19">
    <property type="entry name" value="LIPOPOLYSACCHARIDE HEPTOSYLTRANSFERASE 1"/>
    <property type="match status" value="1"/>
</dbReference>
<evidence type="ECO:0000256" key="4">
    <source>
        <dbReference type="ARBA" id="ARBA00022519"/>
    </source>
</evidence>
<evidence type="ECO:0000313" key="15">
    <source>
        <dbReference type="Proteomes" id="UP001479520"/>
    </source>
</evidence>
<evidence type="ECO:0000313" key="14">
    <source>
        <dbReference type="EMBL" id="WZJ22115.1"/>
    </source>
</evidence>
<dbReference type="SUPFAM" id="SSF53756">
    <property type="entry name" value="UDP-Glycosyltransferase/glycogen phosphorylase"/>
    <property type="match status" value="1"/>
</dbReference>
<name>A0ABZ2XHS6_9RHOO</name>
<keyword evidence="4" id="KW-0997">Cell inner membrane</keyword>
<dbReference type="PANTHER" id="PTHR30160">
    <property type="entry name" value="TETRAACYLDISACCHARIDE 4'-KINASE-RELATED"/>
    <property type="match status" value="1"/>
</dbReference>
<reference evidence="14 15" key="1">
    <citation type="submission" date="2024-04" db="EMBL/GenBank/DDBJ databases">
        <title>Dissimilatory iodate-reducing microorganisms contribute to the enrichment of iodine in groundwater.</title>
        <authorList>
            <person name="Jiang Z."/>
        </authorList>
    </citation>
    <scope>NUCLEOTIDE SEQUENCE [LARGE SCALE GENOMIC DNA]</scope>
    <source>
        <strain evidence="14 15">NCP973</strain>
    </source>
</reference>
<keyword evidence="15" id="KW-1185">Reference proteome</keyword>
<evidence type="ECO:0000256" key="8">
    <source>
        <dbReference type="ARBA" id="ARBA00023136"/>
    </source>
</evidence>
<keyword evidence="3" id="KW-1003">Cell membrane</keyword>
<dbReference type="InterPro" id="IPR051199">
    <property type="entry name" value="LPS_LOS_Heptosyltrfase"/>
</dbReference>
<comment type="similarity">
    <text evidence="9">Belongs to the glycosyltransferase 9 family.</text>
</comment>
<protein>
    <recommendedName>
        <fullName evidence="11">Lipopolysaccharide heptosyltransferase 1</fullName>
        <ecNumber evidence="10">2.4.99.23</ecNumber>
    </recommendedName>
    <alternativeName>
        <fullName evidence="12">ADP-heptose:lipopolysaccharide heptosyltransferase I</fullName>
    </alternativeName>
</protein>
<keyword evidence="6" id="KW-0808">Transferase</keyword>
<accession>A0ABZ2XHS6</accession>
<evidence type="ECO:0000256" key="13">
    <source>
        <dbReference type="ARBA" id="ARBA00049201"/>
    </source>
</evidence>
<dbReference type="InterPro" id="IPR011908">
    <property type="entry name" value="LipoPS_heptosylTferase-I"/>
</dbReference>
<evidence type="ECO:0000256" key="7">
    <source>
        <dbReference type="ARBA" id="ARBA00022985"/>
    </source>
</evidence>
<evidence type="ECO:0000256" key="1">
    <source>
        <dbReference type="ARBA" id="ARBA00004515"/>
    </source>
</evidence>
<dbReference type="CDD" id="cd03789">
    <property type="entry name" value="GT9_LPS_heptosyltransferase"/>
    <property type="match status" value="1"/>
</dbReference>
<evidence type="ECO:0000256" key="11">
    <source>
        <dbReference type="ARBA" id="ARBA00044190"/>
    </source>
</evidence>
<evidence type="ECO:0000256" key="12">
    <source>
        <dbReference type="ARBA" id="ARBA00044330"/>
    </source>
</evidence>
<dbReference type="RefSeq" id="WP_341744037.1">
    <property type="nucleotide sequence ID" value="NZ_CP151406.1"/>
</dbReference>
<keyword evidence="8" id="KW-0472">Membrane</keyword>
<evidence type="ECO:0000256" key="9">
    <source>
        <dbReference type="ARBA" id="ARBA00043995"/>
    </source>
</evidence>
<keyword evidence="7" id="KW-0448">Lipopolysaccharide biosynthesis</keyword>
<evidence type="ECO:0000256" key="6">
    <source>
        <dbReference type="ARBA" id="ARBA00022679"/>
    </source>
</evidence>
<dbReference type="NCBIfam" id="TIGR02193">
    <property type="entry name" value="heptsyl_trn_I"/>
    <property type="match status" value="1"/>
</dbReference>
<organism evidence="14 15">
    <name type="scientific">Azonexus hydrophilus</name>
    <dbReference type="NCBI Taxonomy" id="418702"/>
    <lineage>
        <taxon>Bacteria</taxon>
        <taxon>Pseudomonadati</taxon>
        <taxon>Pseudomonadota</taxon>
        <taxon>Betaproteobacteria</taxon>
        <taxon>Rhodocyclales</taxon>
        <taxon>Azonexaceae</taxon>
        <taxon>Azonexus</taxon>
    </lineage>
</organism>
<evidence type="ECO:0000256" key="3">
    <source>
        <dbReference type="ARBA" id="ARBA00022475"/>
    </source>
</evidence>
<dbReference type="Gene3D" id="3.40.50.2000">
    <property type="entry name" value="Glycogen Phosphorylase B"/>
    <property type="match status" value="2"/>
</dbReference>
<comment type="catalytic activity">
    <reaction evidence="13">
        <text>an alpha-Kdo-(2-&gt;4)-alpha-Kdo-(2-&gt;6)-lipid A + ADP-L-glycero-beta-D-manno-heptose = an L-alpha-D-Hep-(1-&gt;5)-[alpha-Kdo-(2-&gt;4)]-alpha-Kdo-(2-&gt;6)-lipid A + ADP + H(+)</text>
        <dbReference type="Rhea" id="RHEA:74067"/>
        <dbReference type="ChEBI" id="CHEBI:15378"/>
        <dbReference type="ChEBI" id="CHEBI:61506"/>
        <dbReference type="ChEBI" id="CHEBI:176431"/>
        <dbReference type="ChEBI" id="CHEBI:193068"/>
        <dbReference type="ChEBI" id="CHEBI:456216"/>
        <dbReference type="EC" id="2.4.99.23"/>
    </reaction>
</comment>
<dbReference type="Proteomes" id="UP001479520">
    <property type="component" value="Chromosome"/>
</dbReference>
<comment type="pathway">
    <text evidence="2">Bacterial outer membrane biogenesis; LPS core biosynthesis.</text>
</comment>
<evidence type="ECO:0000256" key="5">
    <source>
        <dbReference type="ARBA" id="ARBA00022676"/>
    </source>
</evidence>